<keyword evidence="3 8" id="KW-0812">Transmembrane</keyword>
<dbReference type="AlphaFoldDB" id="A0AA49X8G1"/>
<keyword evidence="4 9" id="KW-1133">Transmembrane helix</keyword>
<dbReference type="GO" id="GO:0046872">
    <property type="term" value="F:metal ion binding"/>
    <property type="evidence" value="ECO:0007669"/>
    <property type="project" value="UniProtKB-KW"/>
</dbReference>
<keyword evidence="2 8" id="KW-0813">Transport</keyword>
<protein>
    <recommendedName>
        <fullName evidence="8">Transporter</fullName>
    </recommendedName>
</protein>
<feature type="binding site" evidence="6">
    <location>
        <position position="441"/>
    </location>
    <ligand>
        <name>Na(+)</name>
        <dbReference type="ChEBI" id="CHEBI:29101"/>
        <label>1</label>
    </ligand>
</feature>
<evidence type="ECO:0000256" key="8">
    <source>
        <dbReference type="RuleBase" id="RU003732"/>
    </source>
</evidence>
<feature type="binding site" evidence="6">
    <location>
        <position position="80"/>
    </location>
    <ligand>
        <name>Na(+)</name>
        <dbReference type="ChEBI" id="CHEBI:29101"/>
        <label>1</label>
    </ligand>
</feature>
<feature type="transmembrane region" description="Helical" evidence="9">
    <location>
        <begin position="498"/>
        <end position="521"/>
    </location>
</feature>
<evidence type="ECO:0000313" key="10">
    <source>
        <dbReference type="EMBL" id="WLN44334.1"/>
    </source>
</evidence>
<feature type="transmembrane region" description="Helical" evidence="9">
    <location>
        <begin position="101"/>
        <end position="123"/>
    </location>
</feature>
<feature type="transmembrane region" description="Helical" evidence="9">
    <location>
        <begin position="541"/>
        <end position="568"/>
    </location>
</feature>
<name>A0AA49X8G1_9BIVA</name>
<evidence type="ECO:0000256" key="4">
    <source>
        <dbReference type="ARBA" id="ARBA00022989"/>
    </source>
</evidence>
<keyword evidence="6" id="KW-0915">Sodium</keyword>
<feature type="binding site" evidence="6">
    <location>
        <position position="78"/>
    </location>
    <ligand>
        <name>Na(+)</name>
        <dbReference type="ChEBI" id="CHEBI:29101"/>
        <label>1</label>
    </ligand>
</feature>
<evidence type="ECO:0000256" key="9">
    <source>
        <dbReference type="SAM" id="Phobius"/>
    </source>
</evidence>
<dbReference type="PROSITE" id="PS50267">
    <property type="entry name" value="NA_NEUROTRAN_SYMP_3"/>
    <property type="match status" value="1"/>
</dbReference>
<dbReference type="GO" id="GO:0005332">
    <property type="term" value="F:gamma-aminobutyric acid:sodium:chloride symporter activity"/>
    <property type="evidence" value="ECO:0007669"/>
    <property type="project" value="TreeGrafter"/>
</dbReference>
<evidence type="ECO:0000256" key="2">
    <source>
        <dbReference type="ARBA" id="ARBA00022448"/>
    </source>
</evidence>
<dbReference type="EMBL" id="OQ971960">
    <property type="protein sequence ID" value="WLN44334.1"/>
    <property type="molecule type" value="mRNA"/>
</dbReference>
<keyword evidence="5 9" id="KW-0472">Membrane</keyword>
<dbReference type="GO" id="GO:0005886">
    <property type="term" value="C:plasma membrane"/>
    <property type="evidence" value="ECO:0007669"/>
    <property type="project" value="TreeGrafter"/>
</dbReference>
<feature type="transmembrane region" description="Helical" evidence="9">
    <location>
        <begin position="366"/>
        <end position="391"/>
    </location>
</feature>
<reference evidence="10" key="1">
    <citation type="submission" date="2023-05" db="EMBL/GenBank/DDBJ databases">
        <authorList>
            <person name="Wang S.S."/>
        </authorList>
    </citation>
    <scope>NUCLEOTIDE SEQUENCE</scope>
    <source>
        <strain evidence="10">SLC6</strain>
    </source>
</reference>
<feature type="binding site" evidence="6">
    <location>
        <position position="340"/>
    </location>
    <ligand>
        <name>Na(+)</name>
        <dbReference type="ChEBI" id="CHEBI:29101"/>
        <label>1</label>
    </ligand>
</feature>
<feature type="transmembrane region" description="Helical" evidence="9">
    <location>
        <begin position="144"/>
        <end position="171"/>
    </location>
</feature>
<dbReference type="SUPFAM" id="SSF161070">
    <property type="entry name" value="SNF-like"/>
    <property type="match status" value="1"/>
</dbReference>
<keyword evidence="8" id="KW-0769">Symport</keyword>
<feature type="binding site" evidence="6">
    <location>
        <position position="85"/>
    </location>
    <ligand>
        <name>Na(+)</name>
        <dbReference type="ChEBI" id="CHEBI:29101"/>
        <label>1</label>
    </ligand>
</feature>
<sequence length="639" mass="72130">MTSQPNIRVQDNAYEDTADVSVPLTGTFGNHEHMPTSLNDISLGDVETKFDVDADSDPARAARGTWASEFDFILACVGFAVGLGNIWRFPYLCYKNGGGAFLVPYLLVLFTCGIPIFLIELGLGQYMRRGFVDVWRICPAFQGLGGCIFLCLAYLNIYYIVILAWDIYYFIMSFQSVLPWAHCDNEWNTPRCAVRKPSMDDIFTSNVTNSSVTTATTSVNVTYGSLSLPYTDPVTEFWERKVLHISSGIDEPGYVVGELAGCLFLAWVLVYLCVWRGVRWSGKIVYFTALFPYVILTCLVIRGVTLEGAVDGLKFYFYPDFSRLGDPQVWVDGCTQIMFSYALGFGVLLTLGSYNQFHNNFYRKCLIVSGINTFTSLFGGIAVFSVLGFMAREHNTTVADVAESGPGLVFIAYPKAITQMPLSQFWSALFFFMILLVGIDSQFVAVEAIVTVVLDRWPTLYRMKGRMVTTAVYCLLSFLIGLSMVTQGGMYVFQLLDYYSVSGVVLFWICFWQTIVISWVIGAEKFSELGEMMLGHPIPRVFVYCWKFVTPLVTMSIFLFILVTFTPLTYNKTYVYSQGWQMFGLCLALSSVICLPIGFIYKMAKAQGSIKQRWKYLTTPILEVDRVPKHWQTEEYRLS</sequence>
<evidence type="ECO:0000256" key="5">
    <source>
        <dbReference type="ARBA" id="ARBA00023136"/>
    </source>
</evidence>
<dbReference type="PROSITE" id="PS00754">
    <property type="entry name" value="NA_NEUROTRAN_SYMP_2"/>
    <property type="match status" value="1"/>
</dbReference>
<dbReference type="PROSITE" id="PS00610">
    <property type="entry name" value="NA_NEUROTRAN_SYMP_1"/>
    <property type="match status" value="1"/>
</dbReference>
<evidence type="ECO:0000256" key="7">
    <source>
        <dbReference type="PIRSR" id="PIRSR600175-2"/>
    </source>
</evidence>
<feature type="transmembrane region" description="Helical" evidence="9">
    <location>
        <begin position="466"/>
        <end position="486"/>
    </location>
</feature>
<dbReference type="NCBIfam" id="NF037979">
    <property type="entry name" value="Na_transp"/>
    <property type="match status" value="1"/>
</dbReference>
<comment type="subcellular location">
    <subcellularLocation>
        <location evidence="1">Membrane</location>
        <topology evidence="1">Multi-pass membrane protein</topology>
    </subcellularLocation>
</comment>
<evidence type="ECO:0000256" key="6">
    <source>
        <dbReference type="PIRSR" id="PIRSR600175-1"/>
    </source>
</evidence>
<organism evidence="10">
    <name type="scientific">Sinonovacula rivularis</name>
    <dbReference type="NCBI Taxonomy" id="489091"/>
    <lineage>
        <taxon>Eukaryota</taxon>
        <taxon>Metazoa</taxon>
        <taxon>Spiralia</taxon>
        <taxon>Lophotrochozoa</taxon>
        <taxon>Mollusca</taxon>
        <taxon>Bivalvia</taxon>
        <taxon>Autobranchia</taxon>
        <taxon>Heteroconchia</taxon>
        <taxon>Euheterodonta</taxon>
        <taxon>Imparidentia</taxon>
        <taxon>Neoheterodontei</taxon>
        <taxon>Cardiida</taxon>
        <taxon>Tellinoidea</taxon>
        <taxon>Solecurtidae</taxon>
        <taxon>Sinonovacula</taxon>
    </lineage>
</organism>
<evidence type="ECO:0000256" key="1">
    <source>
        <dbReference type="ARBA" id="ARBA00004141"/>
    </source>
</evidence>
<feature type="transmembrane region" description="Helical" evidence="9">
    <location>
        <begin position="284"/>
        <end position="304"/>
    </location>
</feature>
<dbReference type="PANTHER" id="PTHR11616">
    <property type="entry name" value="SODIUM/CHLORIDE DEPENDENT TRANSPORTER"/>
    <property type="match status" value="1"/>
</dbReference>
<proteinExistence type="evidence at transcript level"/>
<feature type="binding site" evidence="6">
    <location>
        <position position="81"/>
    </location>
    <ligand>
        <name>Na(+)</name>
        <dbReference type="ChEBI" id="CHEBI:29101"/>
        <label>1</label>
    </ligand>
</feature>
<dbReference type="CDD" id="cd11496">
    <property type="entry name" value="SLC6sbd-TauT-like"/>
    <property type="match status" value="1"/>
</dbReference>
<dbReference type="InterPro" id="IPR000175">
    <property type="entry name" value="Na/ntran_symport"/>
</dbReference>
<keyword evidence="6" id="KW-0479">Metal-binding</keyword>
<dbReference type="Pfam" id="PF00209">
    <property type="entry name" value="SNF"/>
    <property type="match status" value="1"/>
</dbReference>
<feature type="transmembrane region" description="Helical" evidence="9">
    <location>
        <begin position="70"/>
        <end position="89"/>
    </location>
</feature>
<feature type="transmembrane region" description="Helical" evidence="9">
    <location>
        <begin position="580"/>
        <end position="601"/>
    </location>
</feature>
<comment type="similarity">
    <text evidence="8">Belongs to the sodium:neurotransmitter symporter (SNF) (TC 2.A.22) family.</text>
</comment>
<feature type="binding site" evidence="6">
    <location>
        <position position="440"/>
    </location>
    <ligand>
        <name>Na(+)</name>
        <dbReference type="ChEBI" id="CHEBI:29101"/>
        <label>1</label>
    </ligand>
</feature>
<evidence type="ECO:0000256" key="3">
    <source>
        <dbReference type="ARBA" id="ARBA00022692"/>
    </source>
</evidence>
<feature type="transmembrane region" description="Helical" evidence="9">
    <location>
        <begin position="337"/>
        <end position="354"/>
    </location>
</feature>
<dbReference type="PRINTS" id="PR00176">
    <property type="entry name" value="NANEUSMPORT"/>
</dbReference>
<feature type="transmembrane region" description="Helical" evidence="9">
    <location>
        <begin position="429"/>
        <end position="454"/>
    </location>
</feature>
<dbReference type="InterPro" id="IPR037272">
    <property type="entry name" value="SNS_sf"/>
</dbReference>
<feature type="transmembrane region" description="Helical" evidence="9">
    <location>
        <begin position="253"/>
        <end position="272"/>
    </location>
</feature>
<feature type="disulfide bond" evidence="7">
    <location>
        <begin position="183"/>
        <end position="192"/>
    </location>
</feature>
<keyword evidence="7" id="KW-1015">Disulfide bond</keyword>
<accession>A0AA49X8G1</accession>
<feature type="binding site" evidence="6">
    <location>
        <position position="372"/>
    </location>
    <ligand>
        <name>Na(+)</name>
        <dbReference type="ChEBI" id="CHEBI:29101"/>
        <label>1</label>
    </ligand>
</feature>
<dbReference type="PANTHER" id="PTHR11616:SF325">
    <property type="entry name" value="TRANSPORTER"/>
    <property type="match status" value="1"/>
</dbReference>